<name>A0A1F6Y7T8_9BACT</name>
<proteinExistence type="predicted"/>
<evidence type="ECO:0000313" key="3">
    <source>
        <dbReference type="Proteomes" id="UP000176192"/>
    </source>
</evidence>
<evidence type="ECO:0000256" key="1">
    <source>
        <dbReference type="SAM" id="MobiDB-lite"/>
    </source>
</evidence>
<gene>
    <name evidence="2" type="ORF">A3G06_01945</name>
</gene>
<dbReference type="EMBL" id="MFVV01000045">
    <property type="protein sequence ID" value="OGJ02454.1"/>
    <property type="molecule type" value="Genomic_DNA"/>
</dbReference>
<reference evidence="2 3" key="1">
    <citation type="journal article" date="2016" name="Nat. Commun.">
        <title>Thousands of microbial genomes shed light on interconnected biogeochemical processes in an aquifer system.</title>
        <authorList>
            <person name="Anantharaman K."/>
            <person name="Brown C.T."/>
            <person name="Hug L.A."/>
            <person name="Sharon I."/>
            <person name="Castelle C.J."/>
            <person name="Probst A.J."/>
            <person name="Thomas B.C."/>
            <person name="Singh A."/>
            <person name="Wilkins M.J."/>
            <person name="Karaoz U."/>
            <person name="Brodie E.L."/>
            <person name="Williams K.H."/>
            <person name="Hubbard S.S."/>
            <person name="Banfield J.F."/>
        </authorList>
    </citation>
    <scope>NUCLEOTIDE SEQUENCE [LARGE SCALE GENOMIC DNA]</scope>
</reference>
<feature type="region of interest" description="Disordered" evidence="1">
    <location>
        <begin position="185"/>
        <end position="225"/>
    </location>
</feature>
<feature type="compositionally biased region" description="Acidic residues" evidence="1">
    <location>
        <begin position="14"/>
        <end position="25"/>
    </location>
</feature>
<dbReference type="Proteomes" id="UP000176192">
    <property type="component" value="Unassembled WGS sequence"/>
</dbReference>
<protein>
    <submittedName>
        <fullName evidence="2">Uncharacterized protein</fullName>
    </submittedName>
</protein>
<comment type="caution">
    <text evidence="2">The sequence shown here is derived from an EMBL/GenBank/DDBJ whole genome shotgun (WGS) entry which is preliminary data.</text>
</comment>
<feature type="region of interest" description="Disordered" evidence="1">
    <location>
        <begin position="1"/>
        <end position="31"/>
    </location>
</feature>
<dbReference type="AlphaFoldDB" id="A0A1F6Y7T8"/>
<evidence type="ECO:0000313" key="2">
    <source>
        <dbReference type="EMBL" id="OGJ02454.1"/>
    </source>
</evidence>
<sequence length="351" mass="40776">MSEQGPPPIKKDTEEEEPEEGEGEIIEGPGGMTFQRIKGEQAYKINTGLWKENDVVEAIMQASFEMAPKSEKEFYGKEYNPADQITKEDYTLEPYINKKGVEQQPYIADEEEGAEIKIPSGELAHAGIVRGRIVDTIIVRGVGNLIFNTITFRRHRAKNPRDPDKEVLKVLRRAQEILAKKEAVQKEKEKIQREEKDRIRQAEKEEEERRRAARREEQRGEMKKRLAAAKEARLANKEKQIKKNLVLRREEQGEEGKQTTVRKEARRAKIARSRAENKYRNRLRDMRRFLLKITAEINTSPGLISVNQERIRGLSDEKLTALIRESVAREWERNPFFYRAVIEELTVRGLA</sequence>
<accession>A0A1F6Y7T8</accession>
<organism evidence="2 3">
    <name type="scientific">Candidatus Nomurabacteria bacterium RIFCSPLOWO2_12_FULL_46_14</name>
    <dbReference type="NCBI Taxonomy" id="1801797"/>
    <lineage>
        <taxon>Bacteria</taxon>
        <taxon>Candidatus Nomuraibacteriota</taxon>
    </lineage>
</organism>